<comment type="caution">
    <text evidence="3">The sequence shown here is derived from an EMBL/GenBank/DDBJ whole genome shotgun (WGS) entry which is preliminary data.</text>
</comment>
<dbReference type="PANTHER" id="PTHR40252:SF2">
    <property type="entry name" value="BLR0328 PROTEIN"/>
    <property type="match status" value="1"/>
</dbReference>
<protein>
    <submittedName>
        <fullName evidence="3">FIST N domain protein</fullName>
    </submittedName>
</protein>
<evidence type="ECO:0000259" key="1">
    <source>
        <dbReference type="SMART" id="SM00897"/>
    </source>
</evidence>
<dbReference type="EMBL" id="MLJW01000042">
    <property type="protein sequence ID" value="OIR06657.1"/>
    <property type="molecule type" value="Genomic_DNA"/>
</dbReference>
<feature type="domain" description="FIST" evidence="1">
    <location>
        <begin position="35"/>
        <end position="223"/>
    </location>
</feature>
<feature type="domain" description="FIST C-domain" evidence="2">
    <location>
        <begin position="224"/>
        <end position="362"/>
    </location>
</feature>
<evidence type="ECO:0000313" key="3">
    <source>
        <dbReference type="EMBL" id="OIR06657.1"/>
    </source>
</evidence>
<evidence type="ECO:0000259" key="2">
    <source>
        <dbReference type="SMART" id="SM01204"/>
    </source>
</evidence>
<dbReference type="InterPro" id="IPR019494">
    <property type="entry name" value="FIST_C"/>
</dbReference>
<dbReference type="SMART" id="SM00897">
    <property type="entry name" value="FIST"/>
    <property type="match status" value="1"/>
</dbReference>
<dbReference type="SMART" id="SM01204">
    <property type="entry name" value="FIST_C"/>
    <property type="match status" value="1"/>
</dbReference>
<gene>
    <name evidence="3" type="ORF">GALL_112640</name>
</gene>
<proteinExistence type="predicted"/>
<name>A0A1J5SDV2_9ZZZZ</name>
<sequence>MINPDVLDAIPFIIQSEGNWDSMRTAITEIASTAGINGIIALACESNGMVPDSFDKFLRNLSVPIFGGVFPKLIANSEYLDHGNIVLGLKSTLDVYIVPSLSDPALDYDEWLAKTIPTKSMPEAKTMFVLVDGLAPRIGALIDSLFNTFGLQGNFIGGGAGSLTTQNMHCLITAQGVISDAAILAIPKLHSQVSVAHGWVPIAGPFEVTSSENNVIITLDWEPALEVYRHVLEDRTGFSFNFSDVSQAYPFGMARLNMEFVVRDPIAVRHDGGLVCVGDVPCGSLVHIMNGNHSSLLSASTRVRTMVDSNSKAASESAVDIAMDCISRALFLGDKINNEIDSLHHAPRPLIGAFTLGEIANSGQDYLEFHNKTVVIATIWENETVQGSKRVSSQRSKAHLH</sequence>
<reference evidence="3" key="1">
    <citation type="submission" date="2016-10" db="EMBL/GenBank/DDBJ databases">
        <title>Sequence of Gallionella enrichment culture.</title>
        <authorList>
            <person name="Poehlein A."/>
            <person name="Muehling M."/>
            <person name="Daniel R."/>
        </authorList>
    </citation>
    <scope>NUCLEOTIDE SEQUENCE</scope>
</reference>
<dbReference type="Pfam" id="PF08495">
    <property type="entry name" value="FIST"/>
    <property type="match status" value="1"/>
</dbReference>
<dbReference type="Pfam" id="PF10442">
    <property type="entry name" value="FIST_C"/>
    <property type="match status" value="1"/>
</dbReference>
<dbReference type="InterPro" id="IPR013702">
    <property type="entry name" value="FIST_domain_N"/>
</dbReference>
<dbReference type="AlphaFoldDB" id="A0A1J5SDV2"/>
<organism evidence="3">
    <name type="scientific">mine drainage metagenome</name>
    <dbReference type="NCBI Taxonomy" id="410659"/>
    <lineage>
        <taxon>unclassified sequences</taxon>
        <taxon>metagenomes</taxon>
        <taxon>ecological metagenomes</taxon>
    </lineage>
</organism>
<accession>A0A1J5SDV2</accession>
<dbReference type="PANTHER" id="PTHR40252">
    <property type="entry name" value="BLR0328 PROTEIN"/>
    <property type="match status" value="1"/>
</dbReference>